<feature type="domain" description="Peptidase C-terminal archaeal/bacterial" evidence="6">
    <location>
        <begin position="57"/>
        <end position="122"/>
    </location>
</feature>
<comment type="caution">
    <text evidence="7">The sequence shown here is derived from an EMBL/GenBank/DDBJ whole genome shotgun (WGS) entry which is preliminary data.</text>
</comment>
<dbReference type="PANTHER" id="PTHR36175">
    <property type="entry name" value="CYANOPHYCINASE"/>
    <property type="match status" value="1"/>
</dbReference>
<evidence type="ECO:0000259" key="6">
    <source>
        <dbReference type="Pfam" id="PF04151"/>
    </source>
</evidence>
<dbReference type="CDD" id="cd03145">
    <property type="entry name" value="GAT1_cyanophycinase"/>
    <property type="match status" value="1"/>
</dbReference>
<dbReference type="SUPFAM" id="SSF52317">
    <property type="entry name" value="Class I glutamine amidotransferase-like"/>
    <property type="match status" value="1"/>
</dbReference>
<organism evidence="7 8">
    <name type="scientific">Pseudoalteromonas tunicata D2</name>
    <dbReference type="NCBI Taxonomy" id="87626"/>
    <lineage>
        <taxon>Bacteria</taxon>
        <taxon>Pseudomonadati</taxon>
        <taxon>Pseudomonadota</taxon>
        <taxon>Gammaproteobacteria</taxon>
        <taxon>Alteromonadales</taxon>
        <taxon>Pseudoalteromonadaceae</taxon>
        <taxon>Pseudoalteromonas</taxon>
    </lineage>
</organism>
<dbReference type="RefSeq" id="WP_009840178.1">
    <property type="nucleotide sequence ID" value="NZ_CH959301.1"/>
</dbReference>
<evidence type="ECO:0000256" key="2">
    <source>
        <dbReference type="ARBA" id="ARBA00022670"/>
    </source>
</evidence>
<gene>
    <name evidence="7" type="ORF">PTD2_21067</name>
</gene>
<comment type="similarity">
    <text evidence="1">Belongs to the peptidase S51 family.</text>
</comment>
<sequence length="464" mass="50022">MNNNKNILSASLAALFLVSAQSHACLTNEIESNNIESSANKGICSGTLIEGSMSRADIDWFEFNVSSAGEININLDHNSRDDFDWSLYQTSGSAVVQAQTSQVPETGSYQALGSGTYLLKVTRYSGSGWYDLTINYPEGNTEPPSNNTCEYGSRPSKSSTLKTYLLGDQADSCSELNTENGAVLLMGGGSDVDNAFINRVGPHVGQGADVVVLRTSGTDAYNDYLLGLLDANSVETLIVDSRNKANEPYVDWAIRSAEFVWVSGGDQSEYLNQWQGTSLQSALQYVFDKGGVIGGTSAGMALMANSIYDPDGIQGAVSNEVVTDFCHNTLQFNNRFVSVPMLDNSLTDTHFKERDRMGRSLVSLAHHATTSFAIAASEATSIFITTDGKGIVDGSAEVYILKESEQTIRKALNCGQAVEYSGISRIKLLAGDTYNFSNHSHIGSNITIGIDGRISNFYTPINPY</sequence>
<keyword evidence="2" id="KW-0645">Protease</keyword>
<dbReference type="SUPFAM" id="SSF89260">
    <property type="entry name" value="Collagen-binding domain"/>
    <property type="match status" value="1"/>
</dbReference>
<dbReference type="InterPro" id="IPR007280">
    <property type="entry name" value="Peptidase_C_arc/bac"/>
</dbReference>
<dbReference type="Gene3D" id="2.60.120.380">
    <property type="match status" value="1"/>
</dbReference>
<keyword evidence="8" id="KW-1185">Reference proteome</keyword>
<dbReference type="eggNOG" id="COG4242">
    <property type="taxonomic scope" value="Bacteria"/>
</dbReference>
<dbReference type="STRING" id="87626.PTD2_21067"/>
<keyword evidence="5" id="KW-0732">Signal</keyword>
<protein>
    <submittedName>
        <fullName evidence="7">Cyanophycinase and related exopeptidase-like protein</fullName>
    </submittedName>
</protein>
<dbReference type="Proteomes" id="UP000006201">
    <property type="component" value="Unassembled WGS sequence"/>
</dbReference>
<evidence type="ECO:0000256" key="5">
    <source>
        <dbReference type="SAM" id="SignalP"/>
    </source>
</evidence>
<dbReference type="AlphaFoldDB" id="A4CAD9"/>
<dbReference type="InterPro" id="IPR029062">
    <property type="entry name" value="Class_I_gatase-like"/>
</dbReference>
<dbReference type="HOGENOM" id="CLU_592956_0_0_6"/>
<accession>A4CAD9</accession>
<name>A4CAD9_9GAMM</name>
<dbReference type="GO" id="GO:0008236">
    <property type="term" value="F:serine-type peptidase activity"/>
    <property type="evidence" value="ECO:0007669"/>
    <property type="project" value="UniProtKB-KW"/>
</dbReference>
<evidence type="ECO:0000313" key="7">
    <source>
        <dbReference type="EMBL" id="EAR28347.1"/>
    </source>
</evidence>
<reference evidence="7 8" key="1">
    <citation type="submission" date="2006-02" db="EMBL/GenBank/DDBJ databases">
        <authorList>
            <person name="Moran M.A."/>
            <person name="Kjelleberg S."/>
            <person name="Egan S."/>
            <person name="Saunders N."/>
            <person name="Thomas T."/>
            <person name="Ferriera S."/>
            <person name="Johnson J."/>
            <person name="Kravitz S."/>
            <person name="Halpern A."/>
            <person name="Remington K."/>
            <person name="Beeson K."/>
            <person name="Tran B."/>
            <person name="Rogers Y.-H."/>
            <person name="Friedman R."/>
            <person name="Venter J.C."/>
        </authorList>
    </citation>
    <scope>NUCLEOTIDE SEQUENCE [LARGE SCALE GENOMIC DNA]</scope>
    <source>
        <strain evidence="7 8">D2</strain>
    </source>
</reference>
<keyword evidence="3" id="KW-0378">Hydrolase</keyword>
<proteinExistence type="inferred from homology"/>
<evidence type="ECO:0000256" key="3">
    <source>
        <dbReference type="ARBA" id="ARBA00022801"/>
    </source>
</evidence>
<dbReference type="Gene3D" id="3.40.50.880">
    <property type="match status" value="1"/>
</dbReference>
<feature type="chain" id="PRO_5002667081" evidence="5">
    <location>
        <begin position="25"/>
        <end position="464"/>
    </location>
</feature>
<evidence type="ECO:0000256" key="1">
    <source>
        <dbReference type="ARBA" id="ARBA00006534"/>
    </source>
</evidence>
<dbReference type="PANTHER" id="PTHR36175:SF1">
    <property type="entry name" value="CYANOPHYCINASE"/>
    <property type="match status" value="1"/>
</dbReference>
<dbReference type="Pfam" id="PF04151">
    <property type="entry name" value="PPC"/>
    <property type="match status" value="1"/>
</dbReference>
<evidence type="ECO:0000256" key="4">
    <source>
        <dbReference type="ARBA" id="ARBA00022825"/>
    </source>
</evidence>
<evidence type="ECO:0000313" key="8">
    <source>
        <dbReference type="Proteomes" id="UP000006201"/>
    </source>
</evidence>
<dbReference type="Pfam" id="PF03575">
    <property type="entry name" value="Peptidase_S51"/>
    <property type="match status" value="1"/>
</dbReference>
<dbReference type="InterPro" id="IPR005320">
    <property type="entry name" value="Peptidase_S51"/>
</dbReference>
<dbReference type="GO" id="GO:0006508">
    <property type="term" value="P:proteolysis"/>
    <property type="evidence" value="ECO:0007669"/>
    <property type="project" value="UniProtKB-KW"/>
</dbReference>
<keyword evidence="4" id="KW-0720">Serine protease</keyword>
<dbReference type="EMBL" id="AAOH01000004">
    <property type="protein sequence ID" value="EAR28347.1"/>
    <property type="molecule type" value="Genomic_DNA"/>
</dbReference>
<dbReference type="OrthoDB" id="9799980at2"/>
<feature type="signal peptide" evidence="5">
    <location>
        <begin position="1"/>
        <end position="24"/>
    </location>
</feature>